<reference evidence="2" key="1">
    <citation type="submission" date="2013-10" db="EMBL/GenBank/DDBJ databases">
        <title>Genomic analysis of the causative agents of coccidiosis in chickens.</title>
        <authorList>
            <person name="Reid A.J."/>
            <person name="Blake D."/>
            <person name="Billington K."/>
            <person name="Browne H."/>
            <person name="Dunn M."/>
            <person name="Hung S."/>
            <person name="Kawahara F."/>
            <person name="Miranda-Saavedra D."/>
            <person name="Mourier T."/>
            <person name="Nagra H."/>
            <person name="Otto T.D."/>
            <person name="Rawlings N."/>
            <person name="Sanchez A."/>
            <person name="Sanders M."/>
            <person name="Subramaniam C."/>
            <person name="Tay Y."/>
            <person name="Dear P."/>
            <person name="Doerig C."/>
            <person name="Gruber A."/>
            <person name="Parkinson J."/>
            <person name="Shirley M."/>
            <person name="Wan K.L."/>
            <person name="Berriman M."/>
            <person name="Tomley F."/>
            <person name="Pain A."/>
        </authorList>
    </citation>
    <scope>NUCLEOTIDE SEQUENCE [LARGE SCALE GENOMIC DNA]</scope>
    <source>
        <strain evidence="2">Houghton</strain>
    </source>
</reference>
<feature type="compositionally biased region" description="Low complexity" evidence="1">
    <location>
        <begin position="313"/>
        <end position="323"/>
    </location>
</feature>
<evidence type="ECO:0000256" key="1">
    <source>
        <dbReference type="SAM" id="MobiDB-lite"/>
    </source>
</evidence>
<protein>
    <submittedName>
        <fullName evidence="2">Uncharacterized protein</fullName>
    </submittedName>
</protein>
<dbReference type="AlphaFoldDB" id="U6MUJ5"/>
<feature type="region of interest" description="Disordered" evidence="1">
    <location>
        <begin position="198"/>
        <end position="219"/>
    </location>
</feature>
<dbReference type="RefSeq" id="XP_013436128.1">
    <property type="nucleotide sequence ID" value="XM_013580674.1"/>
</dbReference>
<keyword evidence="3" id="KW-1185">Reference proteome</keyword>
<sequence>MISLHQLFRVLSRISSDPSTPFYAAALQSPVAGTPGGVQRELSGTPSPLKGLKPAFDARLLTTCTTTAPAHGALSPGACGLDDCLCDEADCSAFSLGSSSNSGSRTLDADDGSAAAAVRAASSGDSKATHQKLAVSAAHDLPSQIYSSSSSSNSNSPRIAAASPLVAPLSLSSTPSSASKAVWGSPLRLSPVETPDGLLRSFMGSEGPAGSFAARGSPQHCQQQELQNPLLGSTAVAVADAAAATAALREMQEETDSELCLGSSYRAARRQRRRPWPQQTPWDSSGSRGAAAAPPCIVPGVQQNKSEGRMQTRRGAAAAAGHHSPPRPEDEMDVLHGMIDGPRHSRRRPPSSRTHQQRIPTAAAAAPAAAASATAAAGAVPLPLEPMACGEGSIARGAPAVGSSRLLGVCFSPPKDVWRARITVEGKQFEQQFSVKRHGYDGARMLAARWRAEMEHARLLRPLALP</sequence>
<dbReference type="GeneID" id="25474206"/>
<organism evidence="2 3">
    <name type="scientific">Eimeria necatrix</name>
    <dbReference type="NCBI Taxonomy" id="51315"/>
    <lineage>
        <taxon>Eukaryota</taxon>
        <taxon>Sar</taxon>
        <taxon>Alveolata</taxon>
        <taxon>Apicomplexa</taxon>
        <taxon>Conoidasida</taxon>
        <taxon>Coccidia</taxon>
        <taxon>Eucoccidiorida</taxon>
        <taxon>Eimeriorina</taxon>
        <taxon>Eimeriidae</taxon>
        <taxon>Eimeria</taxon>
    </lineage>
</organism>
<dbReference type="VEuPathDB" id="ToxoDB:ENH_00040480"/>
<gene>
    <name evidence="2" type="ORF">ENH_00040480</name>
</gene>
<name>U6MUJ5_9EIME</name>
<dbReference type="Proteomes" id="UP000030754">
    <property type="component" value="Unassembled WGS sequence"/>
</dbReference>
<feature type="region of interest" description="Disordered" evidence="1">
    <location>
        <begin position="267"/>
        <end position="363"/>
    </location>
</feature>
<evidence type="ECO:0000313" key="2">
    <source>
        <dbReference type="EMBL" id="CDJ67661.1"/>
    </source>
</evidence>
<dbReference type="EMBL" id="HG724678">
    <property type="protein sequence ID" value="CDJ67661.1"/>
    <property type="molecule type" value="Genomic_DNA"/>
</dbReference>
<reference evidence="2" key="2">
    <citation type="submission" date="2013-10" db="EMBL/GenBank/DDBJ databases">
        <authorList>
            <person name="Aslett M."/>
        </authorList>
    </citation>
    <scope>NUCLEOTIDE SEQUENCE [LARGE SCALE GENOMIC DNA]</scope>
    <source>
        <strain evidence="2">Houghton</strain>
    </source>
</reference>
<dbReference type="Gene3D" id="1.20.5.2050">
    <property type="match status" value="1"/>
</dbReference>
<accession>U6MUJ5</accession>
<evidence type="ECO:0000313" key="3">
    <source>
        <dbReference type="Proteomes" id="UP000030754"/>
    </source>
</evidence>
<dbReference type="OrthoDB" id="349057at2759"/>
<proteinExistence type="predicted"/>